<organism evidence="1 2">
    <name type="scientific">Vibrio cholerae</name>
    <dbReference type="NCBI Taxonomy" id="666"/>
    <lineage>
        <taxon>Bacteria</taxon>
        <taxon>Pseudomonadati</taxon>
        <taxon>Pseudomonadota</taxon>
        <taxon>Gammaproteobacteria</taxon>
        <taxon>Vibrionales</taxon>
        <taxon>Vibrionaceae</taxon>
        <taxon>Vibrio</taxon>
    </lineage>
</organism>
<dbReference type="EMBL" id="CWQY01000013">
    <property type="protein sequence ID" value="CSC75848.1"/>
    <property type="molecule type" value="Genomic_DNA"/>
</dbReference>
<protein>
    <submittedName>
        <fullName evidence="1">Uncharacterized protein</fullName>
    </submittedName>
</protein>
<accession>A0A655Z881</accession>
<evidence type="ECO:0000313" key="1">
    <source>
        <dbReference type="EMBL" id="CSC75848.1"/>
    </source>
</evidence>
<name>A0A655Z881_VIBCL</name>
<dbReference type="Proteomes" id="UP000041770">
    <property type="component" value="Unassembled WGS sequence"/>
</dbReference>
<proteinExistence type="predicted"/>
<reference evidence="1 2" key="1">
    <citation type="submission" date="2015-07" db="EMBL/GenBank/DDBJ databases">
        <authorList>
            <consortium name="Pathogen Informatics"/>
        </authorList>
    </citation>
    <scope>NUCLEOTIDE SEQUENCE [LARGE SCALE GENOMIC DNA]</scope>
    <source>
        <strain evidence="1 2">A316</strain>
    </source>
</reference>
<dbReference type="AlphaFoldDB" id="A0A655Z881"/>
<sequence length="80" mass="8640">MITDSSITTLLTSSIEGSSYMVSSRTASRIERRPRAPVLRFIALAAIAFSASSRNSRSTFSSSNNAAYCLVSAFFGSHRI</sequence>
<evidence type="ECO:0000313" key="2">
    <source>
        <dbReference type="Proteomes" id="UP000041770"/>
    </source>
</evidence>
<gene>
    <name evidence="1" type="ORF">ERS013200_02213</name>
</gene>